<comment type="caution">
    <text evidence="3">The sequence shown here is derived from an EMBL/GenBank/DDBJ whole genome shotgun (WGS) entry which is preliminary data.</text>
</comment>
<evidence type="ECO:0000313" key="4">
    <source>
        <dbReference type="Proteomes" id="UP000746747"/>
    </source>
</evidence>
<evidence type="ECO:0000256" key="1">
    <source>
        <dbReference type="SAM" id="MobiDB-lite"/>
    </source>
</evidence>
<reference evidence="3" key="1">
    <citation type="submission" date="2021-09" db="EMBL/GenBank/DDBJ databases">
        <authorList>
            <consortium name="Pathogen Informatics"/>
        </authorList>
    </citation>
    <scope>NUCLEOTIDE SEQUENCE</scope>
</reference>
<sequence length="312" mass="34884">MVKVWLAESGVDCTPRSFNMEKYVKEILDDFVSDPERRSRSCLVFLGEVLAEDVRLNDVKNMKDKYTLHVMIRSTSDPMPKLQLDSKKLQECREKFQFLRASKRSREKIVDEMSRDDFMEGLLKEFPLLKKDRMARIVAKDFILSGAMIMGKQNTEEAFLQDHPILIDVIHYWLRGINVPPRMSHSGSSASISDNPTPSSGQGGYAPIVTPQMLQEAVAQAMRNVGGGRINQGLSSSSTSSSRNSHHFPGTLSASGSTQYASQLTQLADFGFINTEENRRILEETGGNVEQALELLIALRESVMDLGDTSDS</sequence>
<accession>A0A8J2LWW2</accession>
<dbReference type="AlphaFoldDB" id="A0A8J2LWW2"/>
<evidence type="ECO:0000313" key="3">
    <source>
        <dbReference type="EMBL" id="CAG9531407.1"/>
    </source>
</evidence>
<name>A0A8J2LWW2_9BILA</name>
<feature type="domain" description="UBA" evidence="2">
    <location>
        <begin position="255"/>
        <end position="299"/>
    </location>
</feature>
<evidence type="ECO:0000259" key="2">
    <source>
        <dbReference type="PROSITE" id="PS50030"/>
    </source>
</evidence>
<proteinExistence type="predicted"/>
<feature type="region of interest" description="Disordered" evidence="1">
    <location>
        <begin position="184"/>
        <end position="207"/>
    </location>
</feature>
<protein>
    <recommendedName>
        <fullName evidence="2">UBA domain-containing protein</fullName>
    </recommendedName>
</protein>
<dbReference type="Proteomes" id="UP000746747">
    <property type="component" value="Unassembled WGS sequence"/>
</dbReference>
<dbReference type="Gene3D" id="1.10.8.10">
    <property type="entry name" value="DNA helicase RuvA subunit, C-terminal domain"/>
    <property type="match status" value="1"/>
</dbReference>
<feature type="region of interest" description="Disordered" evidence="1">
    <location>
        <begin position="228"/>
        <end position="255"/>
    </location>
</feature>
<dbReference type="OrthoDB" id="263283at2759"/>
<dbReference type="PROSITE" id="PS50030">
    <property type="entry name" value="UBA"/>
    <property type="match status" value="1"/>
</dbReference>
<gene>
    <name evidence="3" type="ORF">CJOHNSTONI_LOCUS1811</name>
</gene>
<feature type="compositionally biased region" description="Polar residues" evidence="1">
    <location>
        <begin position="185"/>
        <end position="200"/>
    </location>
</feature>
<keyword evidence="4" id="KW-1185">Reference proteome</keyword>
<dbReference type="EMBL" id="CAKAEH010000578">
    <property type="protein sequence ID" value="CAG9531407.1"/>
    <property type="molecule type" value="Genomic_DNA"/>
</dbReference>
<organism evidence="3 4">
    <name type="scientific">Cercopithifilaria johnstoni</name>
    <dbReference type="NCBI Taxonomy" id="2874296"/>
    <lineage>
        <taxon>Eukaryota</taxon>
        <taxon>Metazoa</taxon>
        <taxon>Ecdysozoa</taxon>
        <taxon>Nematoda</taxon>
        <taxon>Chromadorea</taxon>
        <taxon>Rhabditida</taxon>
        <taxon>Spirurina</taxon>
        <taxon>Spiruromorpha</taxon>
        <taxon>Filarioidea</taxon>
        <taxon>Onchocercidae</taxon>
        <taxon>Cercopithifilaria</taxon>
    </lineage>
</organism>
<dbReference type="SUPFAM" id="SSF46934">
    <property type="entry name" value="UBA-like"/>
    <property type="match status" value="1"/>
</dbReference>
<dbReference type="InterPro" id="IPR009060">
    <property type="entry name" value="UBA-like_sf"/>
</dbReference>
<dbReference type="InterPro" id="IPR015940">
    <property type="entry name" value="UBA"/>
</dbReference>